<dbReference type="Proteomes" id="UP000428328">
    <property type="component" value="Chromosome"/>
</dbReference>
<evidence type="ECO:0000256" key="4">
    <source>
        <dbReference type="ARBA" id="ARBA00022519"/>
    </source>
</evidence>
<keyword evidence="8 18" id="KW-0378">Hydrolase</keyword>
<dbReference type="InterPro" id="IPR017790">
    <property type="entry name" value="Penicillin-binding_protein_2"/>
</dbReference>
<evidence type="ECO:0000259" key="17">
    <source>
        <dbReference type="Pfam" id="PF03717"/>
    </source>
</evidence>
<dbReference type="GO" id="GO:0009252">
    <property type="term" value="P:peptidoglycan biosynthetic process"/>
    <property type="evidence" value="ECO:0007669"/>
    <property type="project" value="UniProtKB-KW"/>
</dbReference>
<dbReference type="Gene3D" id="3.90.1310.10">
    <property type="entry name" value="Penicillin-binding protein 2a (Domain 2)"/>
    <property type="match status" value="1"/>
</dbReference>
<evidence type="ECO:0000256" key="9">
    <source>
        <dbReference type="ARBA" id="ARBA00022960"/>
    </source>
</evidence>
<evidence type="ECO:0000313" key="18">
    <source>
        <dbReference type="EMBL" id="QGY39821.1"/>
    </source>
</evidence>
<keyword evidence="9" id="KW-0133">Cell shape</keyword>
<evidence type="ECO:0000256" key="12">
    <source>
        <dbReference type="ARBA" id="ARBA00023136"/>
    </source>
</evidence>
<evidence type="ECO:0000256" key="8">
    <source>
        <dbReference type="ARBA" id="ARBA00022801"/>
    </source>
</evidence>
<protein>
    <submittedName>
        <fullName evidence="18">Penicillin-binding protein 2</fullName>
        <ecNumber evidence="18">3.4.16.4</ecNumber>
    </submittedName>
</protein>
<dbReference type="PANTHER" id="PTHR30627:SF2">
    <property type="entry name" value="PEPTIDOGLYCAN D,D-TRANSPEPTIDASE MRDA"/>
    <property type="match status" value="1"/>
</dbReference>
<dbReference type="Gene3D" id="3.40.710.10">
    <property type="entry name" value="DD-peptidase/beta-lactamase superfamily"/>
    <property type="match status" value="1"/>
</dbReference>
<dbReference type="InterPro" id="IPR005311">
    <property type="entry name" value="PBP_dimer"/>
</dbReference>
<dbReference type="GO" id="GO:0005886">
    <property type="term" value="C:plasma membrane"/>
    <property type="evidence" value="ECO:0007669"/>
    <property type="project" value="UniProtKB-SubCell"/>
</dbReference>
<feature type="region of interest" description="Disordered" evidence="14">
    <location>
        <begin position="601"/>
        <end position="636"/>
    </location>
</feature>
<evidence type="ECO:0000256" key="6">
    <source>
        <dbReference type="ARBA" id="ARBA00022670"/>
    </source>
</evidence>
<dbReference type="GO" id="GO:0071555">
    <property type="term" value="P:cell wall organization"/>
    <property type="evidence" value="ECO:0007669"/>
    <property type="project" value="UniProtKB-KW"/>
</dbReference>
<dbReference type="RefSeq" id="WP_158947046.1">
    <property type="nucleotide sequence ID" value="NZ_CP046400.1"/>
</dbReference>
<dbReference type="SUPFAM" id="SSF56601">
    <property type="entry name" value="beta-lactamase/transpeptidase-like"/>
    <property type="match status" value="1"/>
</dbReference>
<dbReference type="EMBL" id="CP046400">
    <property type="protein sequence ID" value="QGY39821.1"/>
    <property type="molecule type" value="Genomic_DNA"/>
</dbReference>
<dbReference type="NCBIfam" id="TIGR03423">
    <property type="entry name" value="pbp2_mrdA"/>
    <property type="match status" value="1"/>
</dbReference>
<evidence type="ECO:0000259" key="16">
    <source>
        <dbReference type="Pfam" id="PF00905"/>
    </source>
</evidence>
<dbReference type="GO" id="GO:0071972">
    <property type="term" value="F:peptidoglycan L,D-transpeptidase activity"/>
    <property type="evidence" value="ECO:0007669"/>
    <property type="project" value="TreeGrafter"/>
</dbReference>
<comment type="subcellular location">
    <subcellularLocation>
        <location evidence="2">Cell membrane</location>
    </subcellularLocation>
    <subcellularLocation>
        <location evidence="1">Membrane</location>
        <topology evidence="1">Single-pass membrane protein</topology>
    </subcellularLocation>
</comment>
<reference evidence="18 19" key="1">
    <citation type="submission" date="2019-11" db="EMBL/GenBank/DDBJ databases">
        <authorList>
            <person name="Zheng R.K."/>
            <person name="Sun C.M."/>
        </authorList>
    </citation>
    <scope>NUCLEOTIDE SEQUENCE [LARGE SCALE GENOMIC DNA]</scope>
    <source>
        <strain evidence="18 19">SRB007</strain>
    </source>
</reference>
<organism evidence="18 19">
    <name type="scientific">Pseudodesulfovibrio cashew</name>
    <dbReference type="NCBI Taxonomy" id="2678688"/>
    <lineage>
        <taxon>Bacteria</taxon>
        <taxon>Pseudomonadati</taxon>
        <taxon>Thermodesulfobacteriota</taxon>
        <taxon>Desulfovibrionia</taxon>
        <taxon>Desulfovibrionales</taxon>
        <taxon>Desulfovibrionaceae</taxon>
    </lineage>
</organism>
<dbReference type="InterPro" id="IPR012338">
    <property type="entry name" value="Beta-lactam/transpept-like"/>
</dbReference>
<evidence type="ECO:0000256" key="14">
    <source>
        <dbReference type="SAM" id="MobiDB-lite"/>
    </source>
</evidence>
<proteinExistence type="predicted"/>
<dbReference type="GO" id="GO:0009002">
    <property type="term" value="F:serine-type D-Ala-D-Ala carboxypeptidase activity"/>
    <property type="evidence" value="ECO:0007669"/>
    <property type="project" value="UniProtKB-EC"/>
</dbReference>
<keyword evidence="19" id="KW-1185">Reference proteome</keyword>
<feature type="domain" description="Penicillin-binding protein dimerisation" evidence="17">
    <location>
        <begin position="62"/>
        <end position="229"/>
    </location>
</feature>
<feature type="domain" description="Penicillin-binding protein transpeptidase" evidence="16">
    <location>
        <begin position="262"/>
        <end position="588"/>
    </location>
</feature>
<evidence type="ECO:0000256" key="13">
    <source>
        <dbReference type="ARBA" id="ARBA00023316"/>
    </source>
</evidence>
<keyword evidence="11 15" id="KW-1133">Transmembrane helix</keyword>
<keyword evidence="10" id="KW-0573">Peptidoglycan synthesis</keyword>
<keyword evidence="6" id="KW-0645">Protease</keyword>
<keyword evidence="4" id="KW-0997">Cell inner membrane</keyword>
<dbReference type="EC" id="3.4.16.4" evidence="18"/>
<evidence type="ECO:0000256" key="10">
    <source>
        <dbReference type="ARBA" id="ARBA00022984"/>
    </source>
</evidence>
<dbReference type="GO" id="GO:0008360">
    <property type="term" value="P:regulation of cell shape"/>
    <property type="evidence" value="ECO:0007669"/>
    <property type="project" value="UniProtKB-KW"/>
</dbReference>
<evidence type="ECO:0000256" key="2">
    <source>
        <dbReference type="ARBA" id="ARBA00004236"/>
    </source>
</evidence>
<dbReference type="GO" id="GO:0008658">
    <property type="term" value="F:penicillin binding"/>
    <property type="evidence" value="ECO:0007669"/>
    <property type="project" value="InterPro"/>
</dbReference>
<feature type="transmembrane region" description="Helical" evidence="15">
    <location>
        <begin position="16"/>
        <end position="37"/>
    </location>
</feature>
<dbReference type="GO" id="GO:0006508">
    <property type="term" value="P:proteolysis"/>
    <property type="evidence" value="ECO:0007669"/>
    <property type="project" value="UniProtKB-KW"/>
</dbReference>
<evidence type="ECO:0000256" key="1">
    <source>
        <dbReference type="ARBA" id="ARBA00004167"/>
    </source>
</evidence>
<feature type="compositionally biased region" description="Basic residues" evidence="14">
    <location>
        <begin position="605"/>
        <end position="627"/>
    </location>
</feature>
<dbReference type="InterPro" id="IPR001460">
    <property type="entry name" value="PCN-bd_Tpept"/>
</dbReference>
<keyword evidence="5 18" id="KW-0121">Carboxypeptidase</keyword>
<evidence type="ECO:0000256" key="5">
    <source>
        <dbReference type="ARBA" id="ARBA00022645"/>
    </source>
</evidence>
<evidence type="ECO:0000256" key="15">
    <source>
        <dbReference type="SAM" id="Phobius"/>
    </source>
</evidence>
<dbReference type="PANTHER" id="PTHR30627">
    <property type="entry name" value="PEPTIDOGLYCAN D,D-TRANSPEPTIDASE"/>
    <property type="match status" value="1"/>
</dbReference>
<sequence length="636" mass="70397">MSDLYNQAAQQPPRTGLFLLQALILGVFCLFSVRLWYLQIHQGEDFARRAIENQLRQESVFSPRGLIRDRNGELLAVNEPAYALGLIREDCPDIDKTLHQVAAWTGADFESLKAVYAKKRKRVKPFEPLTLVPDLSFGQVALIDANKLRWPGLEVQVRPRRRYLYGKLLAHVLGYVAEANEEELGKEPELALGDNVGKQGIEYMLEDRMRGVKGLVQYEVDVNGRRLQERVLKHPRAGHEISLSIDLGLQKVAMDWLAEEAGGVAVIDADTGQLWALATSPSYDSNDFTVGLSSKQWAALRDDPLHPMQNRVIQSVYPPGSVFKHVVAGAGLHYGAIDPYETVVCNGAVRLGKHIFRCWRKGGHGKVDMEKALVQSCDVYFYKLGKKLSVDRMSEFAQACGFGEKTGILLPHEKGGNIPTREWKRKRFGEAWQGGDNLNMAIGQGYTLVTPLQVARFFAGVLNGGKLLKPLLLKDEKTEVQGKIPLTGSQLARLRNALIETVNDDHGTCRRIRTKGVAVGGKTGTAQVVRLTDELKALKDDEIPYRFRDHGWMAAIAEKDGRRFAIAVLVEHGLHGGSGAGPVVKAVIDYLFQNEVHKNPEARKAKARAAKLIKLPAKPKPKSKPKSKSAGGAHAN</sequence>
<name>A0A6I6JCL5_9BACT</name>
<evidence type="ECO:0000313" key="19">
    <source>
        <dbReference type="Proteomes" id="UP000428328"/>
    </source>
</evidence>
<keyword evidence="12 15" id="KW-0472">Membrane</keyword>
<evidence type="ECO:0000256" key="3">
    <source>
        <dbReference type="ARBA" id="ARBA00022475"/>
    </source>
</evidence>
<keyword evidence="3" id="KW-1003">Cell membrane</keyword>
<dbReference type="Pfam" id="PF00905">
    <property type="entry name" value="Transpeptidase"/>
    <property type="match status" value="1"/>
</dbReference>
<keyword evidence="13" id="KW-0961">Cell wall biogenesis/degradation</keyword>
<gene>
    <name evidence="18" type="primary">mrdA</name>
    <name evidence="18" type="ORF">GM415_06695</name>
</gene>
<dbReference type="KEGG" id="psel:GM415_06695"/>
<evidence type="ECO:0000256" key="11">
    <source>
        <dbReference type="ARBA" id="ARBA00022989"/>
    </source>
</evidence>
<evidence type="ECO:0000256" key="7">
    <source>
        <dbReference type="ARBA" id="ARBA00022692"/>
    </source>
</evidence>
<dbReference type="AlphaFoldDB" id="A0A6I6JCL5"/>
<dbReference type="InterPro" id="IPR036138">
    <property type="entry name" value="PBP_dimer_sf"/>
</dbReference>
<dbReference type="InterPro" id="IPR050515">
    <property type="entry name" value="Beta-lactam/transpept"/>
</dbReference>
<keyword evidence="7 15" id="KW-0812">Transmembrane</keyword>
<dbReference type="Pfam" id="PF03717">
    <property type="entry name" value="PBP_dimer"/>
    <property type="match status" value="1"/>
</dbReference>
<accession>A0A6I6JCL5</accession>
<dbReference type="SUPFAM" id="SSF56519">
    <property type="entry name" value="Penicillin binding protein dimerisation domain"/>
    <property type="match status" value="1"/>
</dbReference>